<reference evidence="1 2" key="1">
    <citation type="submission" date="2016-01" db="EMBL/GenBank/DDBJ databases">
        <title>The new phylogeny of the genus Mycobacterium.</title>
        <authorList>
            <person name="Tarcisio F."/>
            <person name="Conor M."/>
            <person name="Antonella G."/>
            <person name="Elisabetta G."/>
            <person name="Giulia F.S."/>
            <person name="Sara T."/>
            <person name="Anna F."/>
            <person name="Clotilde B."/>
            <person name="Roberto B."/>
            <person name="Veronica D.S."/>
            <person name="Fabio R."/>
            <person name="Monica P."/>
            <person name="Olivier J."/>
            <person name="Enrico T."/>
            <person name="Nicola S."/>
        </authorList>
    </citation>
    <scope>NUCLEOTIDE SEQUENCE [LARGE SCALE GENOMIC DNA]</scope>
    <source>
        <strain evidence="1 2">DSM 44626</strain>
    </source>
</reference>
<keyword evidence="2" id="KW-1185">Reference proteome</keyword>
<gene>
    <name evidence="1" type="ORF">AWC29_12875</name>
</gene>
<protein>
    <submittedName>
        <fullName evidence="1">Uncharacterized protein</fullName>
    </submittedName>
</protein>
<evidence type="ECO:0000313" key="2">
    <source>
        <dbReference type="Proteomes" id="UP000193710"/>
    </source>
</evidence>
<dbReference type="EMBL" id="LQPY01000017">
    <property type="protein sequence ID" value="ORX04796.1"/>
    <property type="molecule type" value="Genomic_DNA"/>
</dbReference>
<evidence type="ECO:0000313" key="1">
    <source>
        <dbReference type="EMBL" id="ORX04796.1"/>
    </source>
</evidence>
<proteinExistence type="predicted"/>
<accession>A0ABX3W5Q9</accession>
<dbReference type="Proteomes" id="UP000193710">
    <property type="component" value="Unassembled WGS sequence"/>
</dbReference>
<name>A0ABX3W5Q9_9MYCO</name>
<comment type="caution">
    <text evidence="1">The sequence shown here is derived from an EMBL/GenBank/DDBJ whole genome shotgun (WGS) entry which is preliminary data.</text>
</comment>
<organism evidence="1 2">
    <name type="scientific">Mycobacterium triplex</name>
    <dbReference type="NCBI Taxonomy" id="47839"/>
    <lineage>
        <taxon>Bacteria</taxon>
        <taxon>Bacillati</taxon>
        <taxon>Actinomycetota</taxon>
        <taxon>Actinomycetes</taxon>
        <taxon>Mycobacteriales</taxon>
        <taxon>Mycobacteriaceae</taxon>
        <taxon>Mycobacterium</taxon>
        <taxon>Mycobacterium simiae complex</taxon>
    </lineage>
</organism>
<sequence>MDERPDDGDTLAQRVVVGAPEKSTRDRRCPAEYFDAVKLKVFLANVEVTTAVEHRMVWRLQGDTADELSDWDLALSWQAVAGP</sequence>